<evidence type="ECO:0000313" key="3">
    <source>
        <dbReference type="Proteomes" id="UP000481252"/>
    </source>
</evidence>
<dbReference type="Pfam" id="PF12802">
    <property type="entry name" value="MarR_2"/>
    <property type="match status" value="1"/>
</dbReference>
<dbReference type="InterPro" id="IPR039422">
    <property type="entry name" value="MarR/SlyA-like"/>
</dbReference>
<dbReference type="SUPFAM" id="SSF46785">
    <property type="entry name" value="Winged helix' DNA-binding domain"/>
    <property type="match status" value="1"/>
</dbReference>
<name>A0A7C9RBQ7_9HYPH</name>
<dbReference type="AlphaFoldDB" id="A0A7C9RBQ7"/>
<sequence>MLSMLRAHKDVAMDGTRDRNIFGAFALMISDDIVRASSSRAPEDGPAASALALLAHKPGLSIRMLAVGVGLSHAGTVRLVDRLGAEGLIERREHSTDGRTRSLYLTSVGKVASDEVLAARDQVIAEGLSILSPEELKILCDIAERVLRDRLENLEHSYRICRLCCYDGCTNCPIDAELYERGVDREKSDGA</sequence>
<accession>A0A7C9RBQ7</accession>
<proteinExistence type="predicted"/>
<dbReference type="SMART" id="SM00347">
    <property type="entry name" value="HTH_MARR"/>
    <property type="match status" value="1"/>
</dbReference>
<dbReference type="PRINTS" id="PR00598">
    <property type="entry name" value="HTHMARR"/>
</dbReference>
<dbReference type="Proteomes" id="UP000481252">
    <property type="component" value="Unassembled WGS sequence"/>
</dbReference>
<evidence type="ECO:0000259" key="1">
    <source>
        <dbReference type="PROSITE" id="PS50995"/>
    </source>
</evidence>
<dbReference type="GO" id="GO:0003700">
    <property type="term" value="F:DNA-binding transcription factor activity"/>
    <property type="evidence" value="ECO:0007669"/>
    <property type="project" value="InterPro"/>
</dbReference>
<dbReference type="InterPro" id="IPR036388">
    <property type="entry name" value="WH-like_DNA-bd_sf"/>
</dbReference>
<dbReference type="InterPro" id="IPR000835">
    <property type="entry name" value="HTH_MarR-typ"/>
</dbReference>
<gene>
    <name evidence="2" type="ORF">G6N74_26830</name>
</gene>
<comment type="caution">
    <text evidence="2">The sequence shown here is derived from an EMBL/GenBank/DDBJ whole genome shotgun (WGS) entry which is preliminary data.</text>
</comment>
<dbReference type="PROSITE" id="PS50995">
    <property type="entry name" value="HTH_MARR_2"/>
    <property type="match status" value="1"/>
</dbReference>
<reference evidence="2 3" key="1">
    <citation type="submission" date="2020-02" db="EMBL/GenBank/DDBJ databases">
        <title>Genome sequence of the type strain CGMCC 1.15528 of Mesorhizobium zhangyense.</title>
        <authorList>
            <person name="Gao J."/>
            <person name="Sun J."/>
        </authorList>
    </citation>
    <scope>NUCLEOTIDE SEQUENCE [LARGE SCALE GENOMIC DNA]</scope>
    <source>
        <strain evidence="2 3">CGMCC 1.15528</strain>
    </source>
</reference>
<organism evidence="2 3">
    <name type="scientific">Mesorhizobium zhangyense</name>
    <dbReference type="NCBI Taxonomy" id="1776730"/>
    <lineage>
        <taxon>Bacteria</taxon>
        <taxon>Pseudomonadati</taxon>
        <taxon>Pseudomonadota</taxon>
        <taxon>Alphaproteobacteria</taxon>
        <taxon>Hyphomicrobiales</taxon>
        <taxon>Phyllobacteriaceae</taxon>
        <taxon>Mesorhizobium</taxon>
    </lineage>
</organism>
<dbReference type="Gene3D" id="1.10.10.10">
    <property type="entry name" value="Winged helix-like DNA-binding domain superfamily/Winged helix DNA-binding domain"/>
    <property type="match status" value="1"/>
</dbReference>
<protein>
    <submittedName>
        <fullName evidence="2">MarR family transcriptional regulator</fullName>
    </submittedName>
</protein>
<evidence type="ECO:0000313" key="2">
    <source>
        <dbReference type="EMBL" id="NGN44677.1"/>
    </source>
</evidence>
<dbReference type="GO" id="GO:0006950">
    <property type="term" value="P:response to stress"/>
    <property type="evidence" value="ECO:0007669"/>
    <property type="project" value="TreeGrafter"/>
</dbReference>
<keyword evidence="3" id="KW-1185">Reference proteome</keyword>
<dbReference type="PANTHER" id="PTHR33164:SF57">
    <property type="entry name" value="MARR-FAMILY TRANSCRIPTIONAL REGULATOR"/>
    <property type="match status" value="1"/>
</dbReference>
<dbReference type="EMBL" id="JAAKZG010000018">
    <property type="protein sequence ID" value="NGN44677.1"/>
    <property type="molecule type" value="Genomic_DNA"/>
</dbReference>
<feature type="domain" description="HTH marR-type" evidence="1">
    <location>
        <begin position="1"/>
        <end position="148"/>
    </location>
</feature>
<dbReference type="InterPro" id="IPR036390">
    <property type="entry name" value="WH_DNA-bd_sf"/>
</dbReference>
<dbReference type="PANTHER" id="PTHR33164">
    <property type="entry name" value="TRANSCRIPTIONAL REGULATOR, MARR FAMILY"/>
    <property type="match status" value="1"/>
</dbReference>